<sequence length="298" mass="33814">MYFLTYKYNNEEKIGVLSNDSKNIIPMEKIFHKLNKKTPKTMNDFIQLSNDRLIQRIKTILDTTNFDGIPKDKIKICAPIPYPKRNLICLGKNYTDHVKELMGKTIADSNIPESPIYFSKAASPAIGDGDIIKSHSSLTNQIDYEVELAIIIGKDGMNIKEDEALDYIFGYTIINDITARDIQRERKQWFKGKSLSTFSPMGPYIVHKSIIPWPVELNLESKVNGETRQKSNTRNMIFNIPYIIRDLSQGMELRAGDIILTGTPSGVGLGFEPPKFLKSGDIIECYIEKIGTLTNKIE</sequence>
<keyword evidence="5" id="KW-1185">Reference proteome</keyword>
<dbReference type="Gene3D" id="3.90.850.10">
    <property type="entry name" value="Fumarylacetoacetase-like, C-terminal domain"/>
    <property type="match status" value="1"/>
</dbReference>
<dbReference type="PANTHER" id="PTHR42796:SF4">
    <property type="entry name" value="FUMARYLACETOACETATE HYDROLASE DOMAIN-CONTAINING PROTEIN 2A"/>
    <property type="match status" value="1"/>
</dbReference>
<dbReference type="Proteomes" id="UP000284177">
    <property type="component" value="Unassembled WGS sequence"/>
</dbReference>
<dbReference type="OrthoDB" id="9805307at2"/>
<evidence type="ECO:0000256" key="1">
    <source>
        <dbReference type="ARBA" id="ARBA00010211"/>
    </source>
</evidence>
<dbReference type="AlphaFoldDB" id="A0A419T7N0"/>
<dbReference type="GO" id="GO:0016787">
    <property type="term" value="F:hydrolase activity"/>
    <property type="evidence" value="ECO:0007669"/>
    <property type="project" value="UniProtKB-KW"/>
</dbReference>
<evidence type="ECO:0000256" key="2">
    <source>
        <dbReference type="ARBA" id="ARBA00022723"/>
    </source>
</evidence>
<gene>
    <name evidence="4" type="ORF">BET03_09375</name>
</gene>
<dbReference type="RefSeq" id="WP_120167819.1">
    <property type="nucleotide sequence ID" value="NZ_MCIB01000006.1"/>
</dbReference>
<evidence type="ECO:0000313" key="4">
    <source>
        <dbReference type="EMBL" id="RKD33452.1"/>
    </source>
</evidence>
<protein>
    <submittedName>
        <fullName evidence="4">Hydrolase</fullName>
    </submittedName>
</protein>
<dbReference type="SUPFAM" id="SSF56529">
    <property type="entry name" value="FAH"/>
    <property type="match status" value="1"/>
</dbReference>
<name>A0A419T7N0_9FIRM</name>
<keyword evidence="2" id="KW-0479">Metal-binding</keyword>
<dbReference type="GO" id="GO:0016853">
    <property type="term" value="F:isomerase activity"/>
    <property type="evidence" value="ECO:0007669"/>
    <property type="project" value="UniProtKB-ARBA"/>
</dbReference>
<reference evidence="4 5" key="1">
    <citation type="submission" date="2016-08" db="EMBL/GenBank/DDBJ databases">
        <title>Novel Firmicutes and Novel Genomes.</title>
        <authorList>
            <person name="Poppleton D.I."/>
            <person name="Gribaldo S."/>
        </authorList>
    </citation>
    <scope>NUCLEOTIDE SEQUENCE [LARGE SCALE GENOMIC DNA]</scope>
    <source>
        <strain evidence="4 5">CTT3</strain>
    </source>
</reference>
<dbReference type="FunFam" id="3.90.850.10:FF:000002">
    <property type="entry name" value="2-hydroxyhepta-2,4-diene-1,7-dioate isomerase"/>
    <property type="match status" value="1"/>
</dbReference>
<keyword evidence="4" id="KW-0378">Hydrolase</keyword>
<dbReference type="InterPro" id="IPR051121">
    <property type="entry name" value="FAH"/>
</dbReference>
<evidence type="ECO:0000313" key="5">
    <source>
        <dbReference type="Proteomes" id="UP000284177"/>
    </source>
</evidence>
<comment type="caution">
    <text evidence="4">The sequence shown here is derived from an EMBL/GenBank/DDBJ whole genome shotgun (WGS) entry which is preliminary data.</text>
</comment>
<dbReference type="GO" id="GO:0046872">
    <property type="term" value="F:metal ion binding"/>
    <property type="evidence" value="ECO:0007669"/>
    <property type="project" value="UniProtKB-KW"/>
</dbReference>
<organism evidence="4 5">
    <name type="scientific">Thermohalobacter berrensis</name>
    <dbReference type="NCBI Taxonomy" id="99594"/>
    <lineage>
        <taxon>Bacteria</taxon>
        <taxon>Bacillati</taxon>
        <taxon>Bacillota</taxon>
        <taxon>Tissierellia</taxon>
        <taxon>Tissierellales</taxon>
        <taxon>Thermohalobacteraceae</taxon>
        <taxon>Thermohalobacter</taxon>
    </lineage>
</organism>
<feature type="domain" description="Fumarylacetoacetase-like C-terminal" evidence="3">
    <location>
        <begin position="87"/>
        <end position="297"/>
    </location>
</feature>
<dbReference type="Pfam" id="PF01557">
    <property type="entry name" value="FAA_hydrolase"/>
    <property type="match status" value="1"/>
</dbReference>
<proteinExistence type="inferred from homology"/>
<comment type="similarity">
    <text evidence="1">Belongs to the FAH family.</text>
</comment>
<dbReference type="GO" id="GO:0019752">
    <property type="term" value="P:carboxylic acid metabolic process"/>
    <property type="evidence" value="ECO:0007669"/>
    <property type="project" value="UniProtKB-ARBA"/>
</dbReference>
<dbReference type="InterPro" id="IPR011234">
    <property type="entry name" value="Fumarylacetoacetase-like_C"/>
</dbReference>
<dbReference type="InterPro" id="IPR036663">
    <property type="entry name" value="Fumarylacetoacetase_C_sf"/>
</dbReference>
<dbReference type="PANTHER" id="PTHR42796">
    <property type="entry name" value="FUMARYLACETOACETATE HYDROLASE DOMAIN-CONTAINING PROTEIN 2A-RELATED"/>
    <property type="match status" value="1"/>
</dbReference>
<dbReference type="EMBL" id="MCIB01000006">
    <property type="protein sequence ID" value="RKD33452.1"/>
    <property type="molecule type" value="Genomic_DNA"/>
</dbReference>
<accession>A0A419T7N0</accession>
<evidence type="ECO:0000259" key="3">
    <source>
        <dbReference type="Pfam" id="PF01557"/>
    </source>
</evidence>